<sequence>MPSSGFEPETYPIQFSTSLNNNSNINIPEFISMVDSILNSIKHNPTATVGDIHTRSIHIARDRPIKLDIDFNNKYHLISIP</sequence>
<evidence type="ECO:0000313" key="1">
    <source>
        <dbReference type="EMBL" id="EER15545.1"/>
    </source>
</evidence>
<dbReference type="Proteomes" id="UP000007800">
    <property type="component" value="Unassembled WGS sequence"/>
</dbReference>
<accession>C5KIZ8</accession>
<protein>
    <submittedName>
        <fullName evidence="1">Uncharacterized protein</fullName>
    </submittedName>
</protein>
<organism evidence="2">
    <name type="scientific">Perkinsus marinus (strain ATCC 50983 / TXsc)</name>
    <dbReference type="NCBI Taxonomy" id="423536"/>
    <lineage>
        <taxon>Eukaryota</taxon>
        <taxon>Sar</taxon>
        <taxon>Alveolata</taxon>
        <taxon>Perkinsozoa</taxon>
        <taxon>Perkinsea</taxon>
        <taxon>Perkinsida</taxon>
        <taxon>Perkinsidae</taxon>
        <taxon>Perkinsus</taxon>
    </lineage>
</organism>
<name>C5KIZ8_PERM5</name>
<dbReference type="InParanoid" id="C5KIZ8"/>
<reference evidence="1 2" key="1">
    <citation type="submission" date="2008-07" db="EMBL/GenBank/DDBJ databases">
        <authorList>
            <person name="El-Sayed N."/>
            <person name="Caler E."/>
            <person name="Inman J."/>
            <person name="Amedeo P."/>
            <person name="Hass B."/>
            <person name="Wortman J."/>
        </authorList>
    </citation>
    <scope>NUCLEOTIDE SEQUENCE [LARGE SCALE GENOMIC DNA]</scope>
    <source>
        <strain evidence="2">ATCC 50983 / TXsc</strain>
    </source>
</reference>
<dbReference type="EMBL" id="GG673427">
    <property type="protein sequence ID" value="EER15545.1"/>
    <property type="molecule type" value="Genomic_DNA"/>
</dbReference>
<dbReference type="GeneID" id="9046334"/>
<evidence type="ECO:0000313" key="2">
    <source>
        <dbReference type="Proteomes" id="UP000007800"/>
    </source>
</evidence>
<gene>
    <name evidence="1" type="ORF">Pmar_PMAR001553</name>
</gene>
<dbReference type="AlphaFoldDB" id="C5KIZ8"/>
<keyword evidence="2" id="KW-1185">Reference proteome</keyword>
<proteinExistence type="predicted"/>
<dbReference type="RefSeq" id="XP_002783749.1">
    <property type="nucleotide sequence ID" value="XM_002783703.1"/>
</dbReference>